<dbReference type="AlphaFoldDB" id="A0A1I5QYB6"/>
<dbReference type="InterPro" id="IPR052913">
    <property type="entry name" value="Glycopeptide_resist_protein"/>
</dbReference>
<feature type="compositionally biased region" description="Pro residues" evidence="1">
    <location>
        <begin position="158"/>
        <end position="172"/>
    </location>
</feature>
<evidence type="ECO:0000313" key="4">
    <source>
        <dbReference type="Proteomes" id="UP000198857"/>
    </source>
</evidence>
<organism evidence="3 4">
    <name type="scientific">Geodermatophilus dictyosporus</name>
    <dbReference type="NCBI Taxonomy" id="1523247"/>
    <lineage>
        <taxon>Bacteria</taxon>
        <taxon>Bacillati</taxon>
        <taxon>Actinomycetota</taxon>
        <taxon>Actinomycetes</taxon>
        <taxon>Geodermatophilales</taxon>
        <taxon>Geodermatophilaceae</taxon>
        <taxon>Geodermatophilus</taxon>
    </lineage>
</organism>
<dbReference type="PANTHER" id="PTHR35788:SF1">
    <property type="entry name" value="EXPORTED PROTEIN"/>
    <property type="match status" value="1"/>
</dbReference>
<dbReference type="InterPro" id="IPR022029">
    <property type="entry name" value="YoaR-like_PG-bd"/>
</dbReference>
<feature type="compositionally biased region" description="Pro residues" evidence="1">
    <location>
        <begin position="90"/>
        <end position="99"/>
    </location>
</feature>
<dbReference type="InterPro" id="IPR007391">
    <property type="entry name" value="Vancomycin_resist_VanW"/>
</dbReference>
<dbReference type="PANTHER" id="PTHR35788">
    <property type="entry name" value="EXPORTED PROTEIN-RELATED"/>
    <property type="match status" value="1"/>
</dbReference>
<feature type="compositionally biased region" description="Low complexity" evidence="1">
    <location>
        <begin position="146"/>
        <end position="157"/>
    </location>
</feature>
<feature type="domain" description="YoaR-like putative peptidoglycan binding" evidence="2">
    <location>
        <begin position="256"/>
        <end position="359"/>
    </location>
</feature>
<feature type="compositionally biased region" description="Pro residues" evidence="1">
    <location>
        <begin position="36"/>
        <end position="48"/>
    </location>
</feature>
<feature type="region of interest" description="Disordered" evidence="1">
    <location>
        <begin position="744"/>
        <end position="777"/>
    </location>
</feature>
<feature type="compositionally biased region" description="Pro residues" evidence="1">
    <location>
        <begin position="745"/>
        <end position="764"/>
    </location>
</feature>
<accession>A0A1I5QYB6</accession>
<reference evidence="4" key="1">
    <citation type="submission" date="2016-10" db="EMBL/GenBank/DDBJ databases">
        <authorList>
            <person name="Varghese N."/>
            <person name="Submissions S."/>
        </authorList>
    </citation>
    <scope>NUCLEOTIDE SEQUENCE [LARGE SCALE GENOMIC DNA]</scope>
    <source>
        <strain evidence="4">DSM 44208</strain>
    </source>
</reference>
<dbReference type="OrthoDB" id="9813301at2"/>
<dbReference type="STRING" id="1523247.SAMN05660464_3371"/>
<evidence type="ECO:0000256" key="1">
    <source>
        <dbReference type="SAM" id="MobiDB-lite"/>
    </source>
</evidence>
<proteinExistence type="predicted"/>
<keyword evidence="4" id="KW-1185">Reference proteome</keyword>
<protein>
    <submittedName>
        <fullName evidence="3">Vancomycin resistance protein YoaR, contains peptidoglycan-binding and VanW domains</fullName>
    </submittedName>
</protein>
<sequence length="777" mass="78727">MPQHPTPHAPAADAATPGELSDDTRPVPRDRGPLGPDAPPPPGVPAAPPAATAPGADTPGVTPPAAAASAGAPVAEAPQPAPAADGPAPADEPPAPAPDPVHDTVALPDGPVGASPTEPVPTDATARLDPAGAPPPAPAAAPVGPPAGSSPAGSSPATVPPPSTPAAPPPAGVGPRRRGWRRPAVLAPVAVLAALGVAYGVDLLVAGDDVPRNTVVAGVDIGGLSPAAAADRLQEDLAPRVAADHVVVADDVETTLSPATAGITLDVEGTVDAADDQPLAPWTRLVSLFSEREVTPVITGEETSLTAQVDTIATQVDRVPVDATIAVEDTTATLVQPVDGRTLDREGAAEAITAALASGGDPATPIELPVDVVPVRVDAEEAGRVLDETVTPALAAPVTVTSQDGATSVDVPVEAIAASLTFTPEDSGELTVGVDPAALQTAMGEDFTAFGTPAQDARFEISGDTVQVVPSVEGTGVDPAVLSTQLLEVLPDPAPRTVTAELGPVPAELTTEEAEALGIREKVSSFTTTTGNNSSGTNIRVVAEEVDGALVLPGETFSLNTHTGPRGAAQGYVPANVISGGELSTAVGGGISQFATTMFNAVFFAGLEDVYHKPHSFYISRYPAGREATVYEGQIDLQWRNDTETGIYVDTQWTPGASGGSITVTFYGTRYYEVEAIEGPRRNVRQPAVQEKVDDGNCIPQGGAQGFDVTVTRVFRDLQSGAELRRESFDTSYAAEAVIRCVPAQPDPAAPAPAPEGAPPPAAPSAPGRRPGHRRTR</sequence>
<feature type="compositionally biased region" description="Basic and acidic residues" evidence="1">
    <location>
        <begin position="22"/>
        <end position="32"/>
    </location>
</feature>
<gene>
    <name evidence="3" type="ORF">SAMN05660464_3371</name>
</gene>
<feature type="compositionally biased region" description="Pro residues" evidence="1">
    <location>
        <begin position="132"/>
        <end position="145"/>
    </location>
</feature>
<name>A0A1I5QYB6_9ACTN</name>
<dbReference type="Pfam" id="PF04294">
    <property type="entry name" value="VanW"/>
    <property type="match status" value="1"/>
</dbReference>
<evidence type="ECO:0000259" key="2">
    <source>
        <dbReference type="Pfam" id="PF12229"/>
    </source>
</evidence>
<evidence type="ECO:0000313" key="3">
    <source>
        <dbReference type="EMBL" id="SFP51041.1"/>
    </source>
</evidence>
<dbReference type="Pfam" id="PF12229">
    <property type="entry name" value="PG_binding_4"/>
    <property type="match status" value="2"/>
</dbReference>
<feature type="region of interest" description="Disordered" evidence="1">
    <location>
        <begin position="1"/>
        <end position="177"/>
    </location>
</feature>
<dbReference type="EMBL" id="FOWQ01000005">
    <property type="protein sequence ID" value="SFP51041.1"/>
    <property type="molecule type" value="Genomic_DNA"/>
</dbReference>
<dbReference type="Proteomes" id="UP000198857">
    <property type="component" value="Unassembled WGS sequence"/>
</dbReference>
<feature type="domain" description="YoaR-like putative peptidoglycan binding" evidence="2">
    <location>
        <begin position="414"/>
        <end position="497"/>
    </location>
</feature>
<feature type="compositionally biased region" description="Low complexity" evidence="1">
    <location>
        <begin position="49"/>
        <end position="89"/>
    </location>
</feature>